<keyword evidence="2" id="KW-1185">Reference proteome</keyword>
<name>A0ABR0B973_9CRUS</name>
<evidence type="ECO:0000313" key="1">
    <source>
        <dbReference type="EMBL" id="KAK4045133.1"/>
    </source>
</evidence>
<dbReference type="Proteomes" id="UP001234178">
    <property type="component" value="Unassembled WGS sequence"/>
</dbReference>
<sequence length="274" mass="28651">MKIPSLALSGASANAGLRALKTVCAISQGIAPLEARFLDAVQRHLFGTAFDIEVIAPVDVYELARAVPDGEARAAILSGMVVASCIDGEASTDEMALIARRSRGRAPAGACEAGVADARDGDTNVAAKYAALRDYAPETLGRKYTEFLDKHGISLPGARHAGPESLVARDVLHVLGDYGTSASEAAAVAAFQAACHGASPFESSLFALAQFELSRSVTEESDAAFPALDAEVMAEGAARGAKVDREAWSDFDLWDHVSRPVDDVRAALRIAPRG</sequence>
<protein>
    <submittedName>
        <fullName evidence="1">Uncharacterized protein</fullName>
    </submittedName>
</protein>
<gene>
    <name evidence="1" type="ORF">OUZ56_032541</name>
</gene>
<evidence type="ECO:0000313" key="2">
    <source>
        <dbReference type="Proteomes" id="UP001234178"/>
    </source>
</evidence>
<accession>A0ABR0B973</accession>
<proteinExistence type="predicted"/>
<dbReference type="EMBL" id="JAOYFB010000041">
    <property type="protein sequence ID" value="KAK4045133.1"/>
    <property type="molecule type" value="Genomic_DNA"/>
</dbReference>
<reference evidence="1 2" key="1">
    <citation type="journal article" date="2023" name="Nucleic Acids Res.">
        <title>The hologenome of Daphnia magna reveals possible DNA methylation and microbiome-mediated evolution of the host genome.</title>
        <authorList>
            <person name="Chaturvedi A."/>
            <person name="Li X."/>
            <person name="Dhandapani V."/>
            <person name="Marshall H."/>
            <person name="Kissane S."/>
            <person name="Cuenca-Cambronero M."/>
            <person name="Asole G."/>
            <person name="Calvet F."/>
            <person name="Ruiz-Romero M."/>
            <person name="Marangio P."/>
            <person name="Guigo R."/>
            <person name="Rago D."/>
            <person name="Mirbahai L."/>
            <person name="Eastwood N."/>
            <person name="Colbourne J.K."/>
            <person name="Zhou J."/>
            <person name="Mallon E."/>
            <person name="Orsini L."/>
        </authorList>
    </citation>
    <scope>NUCLEOTIDE SEQUENCE [LARGE SCALE GENOMIC DNA]</scope>
    <source>
        <strain evidence="1">LRV0_1</strain>
    </source>
</reference>
<organism evidence="1 2">
    <name type="scientific">Daphnia magna</name>
    <dbReference type="NCBI Taxonomy" id="35525"/>
    <lineage>
        <taxon>Eukaryota</taxon>
        <taxon>Metazoa</taxon>
        <taxon>Ecdysozoa</taxon>
        <taxon>Arthropoda</taxon>
        <taxon>Crustacea</taxon>
        <taxon>Branchiopoda</taxon>
        <taxon>Diplostraca</taxon>
        <taxon>Cladocera</taxon>
        <taxon>Anomopoda</taxon>
        <taxon>Daphniidae</taxon>
        <taxon>Daphnia</taxon>
    </lineage>
</organism>
<comment type="caution">
    <text evidence="1">The sequence shown here is derived from an EMBL/GenBank/DDBJ whole genome shotgun (WGS) entry which is preliminary data.</text>
</comment>